<dbReference type="PANTHER" id="PTHR10584:SF166">
    <property type="entry name" value="RIBOKINASE"/>
    <property type="match status" value="1"/>
</dbReference>
<dbReference type="InterPro" id="IPR011611">
    <property type="entry name" value="PfkB_dom"/>
</dbReference>
<dbReference type="STRING" id="1612624.ADU59_15295"/>
<keyword evidence="6 9" id="KW-0460">Magnesium</keyword>
<evidence type="ECO:0000256" key="1">
    <source>
        <dbReference type="ARBA" id="ARBA00022679"/>
    </source>
</evidence>
<dbReference type="EC" id="2.7.1.15" evidence="9"/>
<keyword evidence="7 9" id="KW-0630">Potassium</keyword>
<comment type="activity regulation">
    <text evidence="9">Activated by a monovalent cation that binds near, but not in, the active site. The most likely occupant of the site in vivo is potassium. Ion binding induces a conformational change that may alter substrate affinity.</text>
</comment>
<dbReference type="GO" id="GO:0019303">
    <property type="term" value="P:D-ribose catabolic process"/>
    <property type="evidence" value="ECO:0007669"/>
    <property type="project" value="UniProtKB-UniRule"/>
</dbReference>
<comment type="catalytic activity">
    <reaction evidence="9">
        <text>D-ribose + ATP = D-ribose 5-phosphate + ADP + H(+)</text>
        <dbReference type="Rhea" id="RHEA:13697"/>
        <dbReference type="ChEBI" id="CHEBI:15378"/>
        <dbReference type="ChEBI" id="CHEBI:30616"/>
        <dbReference type="ChEBI" id="CHEBI:47013"/>
        <dbReference type="ChEBI" id="CHEBI:78346"/>
        <dbReference type="ChEBI" id="CHEBI:456216"/>
        <dbReference type="EC" id="2.7.1.15"/>
    </reaction>
</comment>
<evidence type="ECO:0000256" key="3">
    <source>
        <dbReference type="ARBA" id="ARBA00022741"/>
    </source>
</evidence>
<dbReference type="GO" id="GO:0046872">
    <property type="term" value="F:metal ion binding"/>
    <property type="evidence" value="ECO:0007669"/>
    <property type="project" value="UniProtKB-KW"/>
</dbReference>
<evidence type="ECO:0000256" key="5">
    <source>
        <dbReference type="ARBA" id="ARBA00022840"/>
    </source>
</evidence>
<feature type="binding site" evidence="9">
    <location>
        <position position="278"/>
    </location>
    <ligand>
        <name>K(+)</name>
        <dbReference type="ChEBI" id="CHEBI:29103"/>
    </ligand>
</feature>
<dbReference type="UniPathway" id="UPA00916">
    <property type="reaction ID" value="UER00889"/>
</dbReference>
<dbReference type="PRINTS" id="PR00990">
    <property type="entry name" value="RIBOKINASE"/>
</dbReference>
<name>A0A1C7P029_9HYPH</name>
<proteinExistence type="inferred from homology"/>
<keyword evidence="1 9" id="KW-0808">Transferase</keyword>
<feature type="domain" description="Carbohydrate kinase PfkB" evidence="10">
    <location>
        <begin position="8"/>
        <end position="286"/>
    </location>
</feature>
<evidence type="ECO:0000256" key="6">
    <source>
        <dbReference type="ARBA" id="ARBA00022842"/>
    </source>
</evidence>
<feature type="binding site" evidence="9">
    <location>
        <position position="241"/>
    </location>
    <ligand>
        <name>K(+)</name>
        <dbReference type="ChEBI" id="CHEBI:29103"/>
    </ligand>
</feature>
<reference evidence="11 12" key="1">
    <citation type="journal article" date="2016" name="Syst. Appl. Microbiol.">
        <title>Pararhizobium polonicum sp. nov. isolated from tumors on stone fruit rootstocks.</title>
        <authorList>
            <person name="Pulawska J."/>
            <person name="Kuzmanovic N."/>
            <person name="Willems A."/>
            <person name="Pothier J.F."/>
        </authorList>
    </citation>
    <scope>NUCLEOTIDE SEQUENCE [LARGE SCALE GENOMIC DNA]</scope>
    <source>
        <strain evidence="11 12">F5.1</strain>
    </source>
</reference>
<feature type="binding site" evidence="9">
    <location>
        <position position="280"/>
    </location>
    <ligand>
        <name>K(+)</name>
        <dbReference type="ChEBI" id="CHEBI:29103"/>
    </ligand>
</feature>
<evidence type="ECO:0000259" key="10">
    <source>
        <dbReference type="Pfam" id="PF00294"/>
    </source>
</evidence>
<feature type="binding site" evidence="9">
    <location>
        <begin position="10"/>
        <end position="12"/>
    </location>
    <ligand>
        <name>substrate</name>
    </ligand>
</feature>
<evidence type="ECO:0000313" key="12">
    <source>
        <dbReference type="Proteomes" id="UP000093111"/>
    </source>
</evidence>
<gene>
    <name evidence="9" type="primary">rbsK</name>
    <name evidence="11" type="ORF">ADU59_15295</name>
</gene>
<dbReference type="SUPFAM" id="SSF53613">
    <property type="entry name" value="Ribokinase-like"/>
    <property type="match status" value="1"/>
</dbReference>
<dbReference type="Gene3D" id="3.40.1190.20">
    <property type="match status" value="1"/>
</dbReference>
<feature type="binding site" evidence="9">
    <location>
        <position position="275"/>
    </location>
    <ligand>
        <name>K(+)</name>
        <dbReference type="ChEBI" id="CHEBI:29103"/>
    </ligand>
</feature>
<comment type="pathway">
    <text evidence="9">Carbohydrate metabolism; D-ribose degradation; D-ribose 5-phosphate from beta-D-ribopyranose: step 2/2.</text>
</comment>
<comment type="subunit">
    <text evidence="9">Homodimer.</text>
</comment>
<dbReference type="HAMAP" id="MF_01987">
    <property type="entry name" value="Ribokinase"/>
    <property type="match status" value="1"/>
</dbReference>
<dbReference type="Proteomes" id="UP000093111">
    <property type="component" value="Unassembled WGS sequence"/>
</dbReference>
<comment type="cofactor">
    <cofactor evidence="9">
        <name>Mg(2+)</name>
        <dbReference type="ChEBI" id="CHEBI:18420"/>
    </cofactor>
    <text evidence="9">Requires a divalent cation, most likely magnesium in vivo, as an electrophilic catalyst to aid phosphoryl group transfer. It is the chelate of the metal and the nucleotide that is the actual substrate.</text>
</comment>
<dbReference type="PANTHER" id="PTHR10584">
    <property type="entry name" value="SUGAR KINASE"/>
    <property type="match status" value="1"/>
</dbReference>
<dbReference type="GO" id="GO:0005524">
    <property type="term" value="F:ATP binding"/>
    <property type="evidence" value="ECO:0007669"/>
    <property type="project" value="UniProtKB-UniRule"/>
</dbReference>
<comment type="caution">
    <text evidence="9">Lacks conserved residue(s) required for the propagation of feature annotation.</text>
</comment>
<evidence type="ECO:0000256" key="7">
    <source>
        <dbReference type="ARBA" id="ARBA00022958"/>
    </source>
</evidence>
<evidence type="ECO:0000256" key="8">
    <source>
        <dbReference type="ARBA" id="ARBA00023277"/>
    </source>
</evidence>
<dbReference type="OrthoDB" id="9775849at2"/>
<feature type="binding site" evidence="9">
    <location>
        <position position="245"/>
    </location>
    <ligand>
        <name>substrate</name>
    </ligand>
</feature>
<comment type="function">
    <text evidence="9">Catalyzes the phosphorylation of ribose at O-5 in a reaction requiring ATP and magnesium. The resulting D-ribose-5-phosphate can then be used either for sythesis of nucleotides, histidine, and tryptophan, or as a component of the pentose phosphate pathway.</text>
</comment>
<keyword evidence="2 9" id="KW-0479">Metal-binding</keyword>
<comment type="similarity">
    <text evidence="9">Belongs to the carbohydrate kinase PfkB family. Ribokinase subfamily.</text>
</comment>
<evidence type="ECO:0000256" key="9">
    <source>
        <dbReference type="HAMAP-Rule" id="MF_01987"/>
    </source>
</evidence>
<dbReference type="EMBL" id="LGLV01000009">
    <property type="protein sequence ID" value="OBZ94558.1"/>
    <property type="molecule type" value="Genomic_DNA"/>
</dbReference>
<dbReference type="Pfam" id="PF00294">
    <property type="entry name" value="PfkB"/>
    <property type="match status" value="1"/>
</dbReference>
<organism evidence="11 12">
    <name type="scientific">Pararhizobium polonicum</name>
    <dbReference type="NCBI Taxonomy" id="1612624"/>
    <lineage>
        <taxon>Bacteria</taxon>
        <taxon>Pseudomonadati</taxon>
        <taxon>Pseudomonadota</taxon>
        <taxon>Alphaproteobacteria</taxon>
        <taxon>Hyphomicrobiales</taxon>
        <taxon>Rhizobiaceae</taxon>
        <taxon>Rhizobium/Agrobacterium group</taxon>
        <taxon>Pararhizobium</taxon>
    </lineage>
</organism>
<dbReference type="InterPro" id="IPR002139">
    <property type="entry name" value="Ribo/fructo_kinase"/>
</dbReference>
<feature type="active site" description="Proton acceptor" evidence="9">
    <location>
        <position position="245"/>
    </location>
</feature>
<feature type="binding site" evidence="9">
    <location>
        <begin position="38"/>
        <end position="42"/>
    </location>
    <ligand>
        <name>substrate</name>
    </ligand>
</feature>
<dbReference type="RefSeq" id="WP_068955006.1">
    <property type="nucleotide sequence ID" value="NZ_LGLV01000009.1"/>
</dbReference>
<dbReference type="CDD" id="cd01174">
    <property type="entry name" value="ribokinase"/>
    <property type="match status" value="1"/>
</dbReference>
<feature type="binding site" evidence="9">
    <location>
        <begin position="244"/>
        <end position="245"/>
    </location>
    <ligand>
        <name>ATP</name>
        <dbReference type="ChEBI" id="CHEBI:30616"/>
    </ligand>
</feature>
<feature type="binding site" evidence="9">
    <location>
        <position position="181"/>
    </location>
    <ligand>
        <name>ATP</name>
        <dbReference type="ChEBI" id="CHEBI:30616"/>
    </ligand>
</feature>
<dbReference type="AlphaFoldDB" id="A0A1C7P029"/>
<dbReference type="GO" id="GO:0004747">
    <property type="term" value="F:ribokinase activity"/>
    <property type="evidence" value="ECO:0007669"/>
    <property type="project" value="UniProtKB-UniRule"/>
</dbReference>
<keyword evidence="3 9" id="KW-0547">Nucleotide-binding</keyword>
<keyword evidence="12" id="KW-1185">Reference proteome</keyword>
<keyword evidence="9" id="KW-0963">Cytoplasm</keyword>
<comment type="caution">
    <text evidence="11">The sequence shown here is derived from an EMBL/GenBank/DDBJ whole genome shotgun (WGS) entry which is preliminary data.</text>
</comment>
<dbReference type="InterPro" id="IPR011877">
    <property type="entry name" value="Ribokinase"/>
</dbReference>
<protein>
    <recommendedName>
        <fullName evidence="9">Ribokinase</fullName>
        <shortName evidence="9">RK</shortName>
        <ecNumber evidence="9">2.7.1.15</ecNumber>
    </recommendedName>
</protein>
<dbReference type="InterPro" id="IPR029056">
    <property type="entry name" value="Ribokinase-like"/>
</dbReference>
<accession>A0A1C7P029</accession>
<dbReference type="GO" id="GO:0005737">
    <property type="term" value="C:cytoplasm"/>
    <property type="evidence" value="ECO:0007669"/>
    <property type="project" value="UniProtKB-SubCell"/>
</dbReference>
<evidence type="ECO:0000256" key="4">
    <source>
        <dbReference type="ARBA" id="ARBA00022777"/>
    </source>
</evidence>
<evidence type="ECO:0000256" key="2">
    <source>
        <dbReference type="ARBA" id="ARBA00022723"/>
    </source>
</evidence>
<keyword evidence="4 9" id="KW-0418">Kinase</keyword>
<keyword evidence="8 9" id="KW-0119">Carbohydrate metabolism</keyword>
<feature type="binding site" evidence="9">
    <location>
        <position position="284"/>
    </location>
    <ligand>
        <name>K(+)</name>
        <dbReference type="ChEBI" id="CHEBI:29103"/>
    </ligand>
</feature>
<sequence length="303" mass="31434">MRVHVAGNVCIDTTFRLDRFPQAGETRNAMSHADGLGGKGANQAVAAARTGAPVTLWAATGRDAEAARIRAGLAGEVDMLRLTNFDLPTDRSTIAVDAGGENLIISGVSCAAAFKPLYHSDIGDEVGRGDIVVMQGNLDEEATADCLREANRKGARTILNASPLPKDTYPDFSSVDFLIVNEGEAQAISSFSNLKDAAAELTHLGAMNVIVTLGARGCLLLRRGSKPVSIPAPPVTAVDTSGAGDVLCGTFAGCLAKGASVASALEIAMRTAAIAVTRNGTLASCPSRQELIDLMKNMETEHA</sequence>
<feature type="binding site" evidence="9">
    <location>
        <position position="239"/>
    </location>
    <ligand>
        <name>K(+)</name>
        <dbReference type="ChEBI" id="CHEBI:29103"/>
    </ligand>
</feature>
<evidence type="ECO:0000313" key="11">
    <source>
        <dbReference type="EMBL" id="OBZ94558.1"/>
    </source>
</evidence>
<comment type="subcellular location">
    <subcellularLocation>
        <location evidence="9">Cytoplasm</location>
    </subcellularLocation>
</comment>
<dbReference type="PATRIC" id="fig|1612624.7.peg.4978"/>
<keyword evidence="5 9" id="KW-0067">ATP-binding</keyword>
<feature type="binding site" evidence="9">
    <location>
        <begin position="212"/>
        <end position="217"/>
    </location>
    <ligand>
        <name>ATP</name>
        <dbReference type="ChEBI" id="CHEBI:30616"/>
    </ligand>
</feature>